<keyword evidence="1" id="KW-1133">Transmembrane helix</keyword>
<evidence type="ECO:0000313" key="3">
    <source>
        <dbReference type="Proteomes" id="UP001139648"/>
    </source>
</evidence>
<reference evidence="2" key="1">
    <citation type="submission" date="2022-06" db="EMBL/GenBank/DDBJ databases">
        <title>Sequencing the genomes of 1000 actinobacteria strains.</title>
        <authorList>
            <person name="Klenk H.-P."/>
        </authorList>
    </citation>
    <scope>NUCLEOTIDE SEQUENCE</scope>
    <source>
        <strain evidence="2">DSM 46694</strain>
    </source>
</reference>
<name>A0A9X2GWT2_9ACTN</name>
<evidence type="ECO:0000256" key="1">
    <source>
        <dbReference type="SAM" id="Phobius"/>
    </source>
</evidence>
<comment type="caution">
    <text evidence="2">The sequence shown here is derived from an EMBL/GenBank/DDBJ whole genome shotgun (WGS) entry which is preliminary data.</text>
</comment>
<evidence type="ECO:0000313" key="2">
    <source>
        <dbReference type="EMBL" id="MCP2365292.1"/>
    </source>
</evidence>
<proteinExistence type="predicted"/>
<dbReference type="RefSeq" id="WP_253758451.1">
    <property type="nucleotide sequence ID" value="NZ_BAABKA010000005.1"/>
</dbReference>
<gene>
    <name evidence="2" type="ORF">HD597_012312</name>
</gene>
<dbReference type="AlphaFoldDB" id="A0A9X2GWT2"/>
<sequence length="103" mass="10681">MLGVVPLDSPPKALTLDPLRVYDVPTPMLTLALAPIAGATITPLTIPNATLGAHLGLFAGFLLRLAASDILPEAHTPSRATGWTLTVTALGPLFMWGVIGLTD</sequence>
<protein>
    <submittedName>
        <fullName evidence="2">Zinc transporter ZupT</fullName>
    </submittedName>
</protein>
<organism evidence="2 3">
    <name type="scientific">Nonomuraea thailandensis</name>
    <dbReference type="NCBI Taxonomy" id="1188745"/>
    <lineage>
        <taxon>Bacteria</taxon>
        <taxon>Bacillati</taxon>
        <taxon>Actinomycetota</taxon>
        <taxon>Actinomycetes</taxon>
        <taxon>Streptosporangiales</taxon>
        <taxon>Streptosporangiaceae</taxon>
        <taxon>Nonomuraea</taxon>
    </lineage>
</organism>
<feature type="transmembrane region" description="Helical" evidence="1">
    <location>
        <begin position="28"/>
        <end position="46"/>
    </location>
</feature>
<accession>A0A9X2GWT2</accession>
<dbReference type="Proteomes" id="UP001139648">
    <property type="component" value="Unassembled WGS sequence"/>
</dbReference>
<dbReference type="EMBL" id="JAMZEB010000002">
    <property type="protein sequence ID" value="MCP2365292.1"/>
    <property type="molecule type" value="Genomic_DNA"/>
</dbReference>
<keyword evidence="3" id="KW-1185">Reference proteome</keyword>
<feature type="transmembrane region" description="Helical" evidence="1">
    <location>
        <begin position="53"/>
        <end position="71"/>
    </location>
</feature>
<keyword evidence="1" id="KW-0812">Transmembrane</keyword>
<feature type="transmembrane region" description="Helical" evidence="1">
    <location>
        <begin position="83"/>
        <end position="102"/>
    </location>
</feature>
<keyword evidence="1" id="KW-0472">Membrane</keyword>